<name>A0A5B7IA86_PORTR</name>
<keyword evidence="1" id="KW-0175">Coiled coil</keyword>
<evidence type="ECO:0000313" key="3">
    <source>
        <dbReference type="EMBL" id="MPC77788.1"/>
    </source>
</evidence>
<evidence type="ECO:0000313" key="4">
    <source>
        <dbReference type="Proteomes" id="UP000324222"/>
    </source>
</evidence>
<feature type="region of interest" description="Disordered" evidence="2">
    <location>
        <begin position="58"/>
        <end position="84"/>
    </location>
</feature>
<feature type="compositionally biased region" description="Basic and acidic residues" evidence="2">
    <location>
        <begin position="68"/>
        <end position="84"/>
    </location>
</feature>
<accession>A0A5B7IA86</accession>
<dbReference type="Proteomes" id="UP000324222">
    <property type="component" value="Unassembled WGS sequence"/>
</dbReference>
<sequence length="290" mass="34490">MDTWFCRPCSAEWKMDKKEHARMREELKGLNHKNVEISNKMKVLENRCNSWSKEVEDSDETEFPLECNPKKGEKDARDKQHSDMASIKEEKKKFRQDNENFIDMIVSLENRWEKREEEIIKKVMDKVAEHMGEIQEKEKKKNIIVFNVPESKKKETRERVADDVKKCEEVFPEALEVRDAKIERIYRIGKGNNDKARPIIVELNEAEAKWKLVKRAKNLKNASHARIKQVIIAPDLTRKEREENDKLREELKLRRQAGGKWIIRKGKVIKLHDEPEKERDLPKKKINVNI</sequence>
<reference evidence="3 4" key="1">
    <citation type="submission" date="2019-05" db="EMBL/GenBank/DDBJ databases">
        <title>Another draft genome of Portunus trituberculatus and its Hox gene families provides insights of decapod evolution.</title>
        <authorList>
            <person name="Jeong J.-H."/>
            <person name="Song I."/>
            <person name="Kim S."/>
            <person name="Choi T."/>
            <person name="Kim D."/>
            <person name="Ryu S."/>
            <person name="Kim W."/>
        </authorList>
    </citation>
    <scope>NUCLEOTIDE SEQUENCE [LARGE SCALE GENOMIC DNA]</scope>
    <source>
        <tissue evidence="3">Muscle</tissue>
    </source>
</reference>
<protein>
    <submittedName>
        <fullName evidence="3">Uncharacterized protein</fullName>
    </submittedName>
</protein>
<feature type="coiled-coil region" evidence="1">
    <location>
        <begin position="91"/>
        <end position="140"/>
    </location>
</feature>
<dbReference type="AlphaFoldDB" id="A0A5B7IA86"/>
<evidence type="ECO:0000256" key="1">
    <source>
        <dbReference type="SAM" id="Coils"/>
    </source>
</evidence>
<dbReference type="EMBL" id="VSRR010046763">
    <property type="protein sequence ID" value="MPC77788.1"/>
    <property type="molecule type" value="Genomic_DNA"/>
</dbReference>
<evidence type="ECO:0000256" key="2">
    <source>
        <dbReference type="SAM" id="MobiDB-lite"/>
    </source>
</evidence>
<organism evidence="3 4">
    <name type="scientific">Portunus trituberculatus</name>
    <name type="common">Swimming crab</name>
    <name type="synonym">Neptunus trituberculatus</name>
    <dbReference type="NCBI Taxonomy" id="210409"/>
    <lineage>
        <taxon>Eukaryota</taxon>
        <taxon>Metazoa</taxon>
        <taxon>Ecdysozoa</taxon>
        <taxon>Arthropoda</taxon>
        <taxon>Crustacea</taxon>
        <taxon>Multicrustacea</taxon>
        <taxon>Malacostraca</taxon>
        <taxon>Eumalacostraca</taxon>
        <taxon>Eucarida</taxon>
        <taxon>Decapoda</taxon>
        <taxon>Pleocyemata</taxon>
        <taxon>Brachyura</taxon>
        <taxon>Eubrachyura</taxon>
        <taxon>Portunoidea</taxon>
        <taxon>Portunidae</taxon>
        <taxon>Portuninae</taxon>
        <taxon>Portunus</taxon>
    </lineage>
</organism>
<proteinExistence type="predicted"/>
<dbReference type="PANTHER" id="PTHR37445">
    <property type="entry name" value="PROTEIN CBG24663"/>
    <property type="match status" value="1"/>
</dbReference>
<gene>
    <name evidence="3" type="ORF">E2C01_072255</name>
</gene>
<dbReference type="Gene3D" id="3.30.70.1820">
    <property type="entry name" value="L1 transposable element, RRM domain"/>
    <property type="match status" value="1"/>
</dbReference>
<comment type="caution">
    <text evidence="3">The sequence shown here is derived from an EMBL/GenBank/DDBJ whole genome shotgun (WGS) entry which is preliminary data.</text>
</comment>
<dbReference type="PANTHER" id="PTHR37445:SF3">
    <property type="entry name" value="ZINC FINGER PHD-TYPE DOMAIN-CONTAINING PROTEIN"/>
    <property type="match status" value="1"/>
</dbReference>
<keyword evidence="4" id="KW-1185">Reference proteome</keyword>